<dbReference type="InterPro" id="IPR022441">
    <property type="entry name" value="Para_beta_helix_rpt-2"/>
</dbReference>
<dbReference type="NCBIfam" id="TIGR03804">
    <property type="entry name" value="para_beta_helix"/>
    <property type="match status" value="2"/>
</dbReference>
<dbReference type="PANTHER" id="PTHR43308">
    <property type="entry name" value="OUTER MEMBRANE PROTEIN ALPHA-RELATED"/>
    <property type="match status" value="1"/>
</dbReference>
<dbReference type="SMART" id="SM00710">
    <property type="entry name" value="PbH1"/>
    <property type="match status" value="6"/>
</dbReference>
<keyword evidence="4" id="KW-1185">Reference proteome</keyword>
<dbReference type="InterPro" id="IPR051465">
    <property type="entry name" value="Cell_Envelope_Struct_Comp"/>
</dbReference>
<dbReference type="EMBL" id="JACJSG010000030">
    <property type="protein sequence ID" value="MBD2503082.1"/>
    <property type="molecule type" value="Genomic_DNA"/>
</dbReference>
<sequence>MAQTFYVNPATGNDTNPGSQSAPFKTITQALKVSASDTTIQLAEGNYNAASGEVFPLTIPSTFKIVGNEANKGRNILIEGSGNYLSRTFAGQNVTFVLLNNSQLRGVTVTNPASRGSGVWIESTTATVANSTLINCKREGVFATGDANPVITGNVFTENAANGIAIAKNSKGQIQGNTCFKTGFGIAVSDTASPTIADNRIYENRSGIIISGAASPILRNNLIENNTDDGLTVIGSALPDIGKTNSPGGNIFRNNAKFDLQSTSSNKLVSTGNQIDATKVAGNVEVIVSQLPTPTPAPTPTPTPAPVPVPTPAPTPTPAPVPVPTPAPTPTPAPVPTPTPTPAPVPTPTPIPTPAPAPTPTPTPAPIELKDIGNHWAAPFIRELVQQGIVTGFPDGTFRPDATMTRAQYAALLVKAFNPSPNRAVVRFKDVPEKLWAFKVIQQAYQGLFLSGFPDNTFRPNDNIQRVQVIVSLVNGLGLSLSGDVAKAIKIFEDQAKIPDYAKDEIAKAIEKGIIVNYPNVKQLNPTRDATRAEVVAIVYQALVDADRVAAIDSPYIVNA</sequence>
<dbReference type="RefSeq" id="WP_190475947.1">
    <property type="nucleotide sequence ID" value="NZ_JACJSG010000030.1"/>
</dbReference>
<proteinExistence type="predicted"/>
<feature type="region of interest" description="Disordered" evidence="1">
    <location>
        <begin position="291"/>
        <end position="360"/>
    </location>
</feature>
<dbReference type="Pfam" id="PF07602">
    <property type="entry name" value="DUF1565"/>
    <property type="match status" value="2"/>
</dbReference>
<dbReference type="InterPro" id="IPR012334">
    <property type="entry name" value="Pectin_lyas_fold"/>
</dbReference>
<feature type="domain" description="SLH" evidence="2">
    <location>
        <begin position="428"/>
        <end position="487"/>
    </location>
</feature>
<dbReference type="Pfam" id="PF00395">
    <property type="entry name" value="SLH"/>
    <property type="match status" value="3"/>
</dbReference>
<evidence type="ECO:0000259" key="2">
    <source>
        <dbReference type="PROSITE" id="PS51272"/>
    </source>
</evidence>
<dbReference type="InterPro" id="IPR001119">
    <property type="entry name" value="SLH_dom"/>
</dbReference>
<feature type="domain" description="SLH" evidence="2">
    <location>
        <begin position="364"/>
        <end position="427"/>
    </location>
</feature>
<dbReference type="PROSITE" id="PS51272">
    <property type="entry name" value="SLH"/>
    <property type="match status" value="3"/>
</dbReference>
<name>A0ABR8D843_9NOST</name>
<evidence type="ECO:0000313" key="3">
    <source>
        <dbReference type="EMBL" id="MBD2503082.1"/>
    </source>
</evidence>
<accession>A0ABR8D843</accession>
<feature type="domain" description="SLH" evidence="2">
    <location>
        <begin position="489"/>
        <end position="553"/>
    </location>
</feature>
<organism evidence="3 4">
    <name type="scientific">Anabaena azotica FACHB-119</name>
    <dbReference type="NCBI Taxonomy" id="947527"/>
    <lineage>
        <taxon>Bacteria</taxon>
        <taxon>Bacillati</taxon>
        <taxon>Cyanobacteriota</taxon>
        <taxon>Cyanophyceae</taxon>
        <taxon>Nostocales</taxon>
        <taxon>Nostocaceae</taxon>
        <taxon>Anabaena</taxon>
        <taxon>Anabaena azotica</taxon>
    </lineage>
</organism>
<dbReference type="InterPro" id="IPR011459">
    <property type="entry name" value="DUF1565"/>
</dbReference>
<comment type="caution">
    <text evidence="3">The sequence shown here is derived from an EMBL/GenBank/DDBJ whole genome shotgun (WGS) entry which is preliminary data.</text>
</comment>
<dbReference type="SUPFAM" id="SSF51126">
    <property type="entry name" value="Pectin lyase-like"/>
    <property type="match status" value="1"/>
</dbReference>
<gene>
    <name evidence="3" type="ORF">H6G83_21165</name>
</gene>
<dbReference type="InterPro" id="IPR006626">
    <property type="entry name" value="PbH1"/>
</dbReference>
<reference evidence="3 4" key="1">
    <citation type="journal article" date="2020" name="ISME J.">
        <title>Comparative genomics reveals insights into cyanobacterial evolution and habitat adaptation.</title>
        <authorList>
            <person name="Chen M.Y."/>
            <person name="Teng W.K."/>
            <person name="Zhao L."/>
            <person name="Hu C.X."/>
            <person name="Zhou Y.K."/>
            <person name="Han B.P."/>
            <person name="Song L.R."/>
            <person name="Shu W.S."/>
        </authorList>
    </citation>
    <scope>NUCLEOTIDE SEQUENCE [LARGE SCALE GENOMIC DNA]</scope>
    <source>
        <strain evidence="3 4">FACHB-119</strain>
    </source>
</reference>
<dbReference type="PANTHER" id="PTHR43308:SF5">
    <property type="entry name" value="S-LAYER PROTEIN _ PEPTIDOGLYCAN ENDO-BETA-N-ACETYLGLUCOSAMINIDASE"/>
    <property type="match status" value="1"/>
</dbReference>
<dbReference type="Gene3D" id="2.160.20.10">
    <property type="entry name" value="Single-stranded right-handed beta-helix, Pectin lyase-like"/>
    <property type="match status" value="1"/>
</dbReference>
<evidence type="ECO:0000313" key="4">
    <source>
        <dbReference type="Proteomes" id="UP000661112"/>
    </source>
</evidence>
<evidence type="ECO:0000256" key="1">
    <source>
        <dbReference type="SAM" id="MobiDB-lite"/>
    </source>
</evidence>
<dbReference type="InterPro" id="IPR011050">
    <property type="entry name" value="Pectin_lyase_fold/virulence"/>
</dbReference>
<feature type="compositionally biased region" description="Pro residues" evidence="1">
    <location>
        <begin position="293"/>
        <end position="360"/>
    </location>
</feature>
<feature type="region of interest" description="Disordered" evidence="1">
    <location>
        <begin position="1"/>
        <end position="21"/>
    </location>
</feature>
<protein>
    <submittedName>
        <fullName evidence="3">DUF1565 domain-containing protein</fullName>
    </submittedName>
</protein>
<dbReference type="Proteomes" id="UP000661112">
    <property type="component" value="Unassembled WGS sequence"/>
</dbReference>